<gene>
    <name evidence="1" type="ORF">LG35_10295</name>
</gene>
<evidence type="ECO:0000313" key="2">
    <source>
        <dbReference type="Proteomes" id="UP000030889"/>
    </source>
</evidence>
<sequence length="61" mass="7194">LLNTIFRLPKWRKKRKRQTLPEDYRQAIDGYGVAAPDLREKVAQLRREEGEKTVLLLSIDT</sequence>
<dbReference type="RefSeq" id="WP_035474597.1">
    <property type="nucleotide sequence ID" value="NZ_JRGF01000036.1"/>
</dbReference>
<name>A0ABR4YGQ1_9BACT</name>
<feature type="non-terminal residue" evidence="1">
    <location>
        <position position="1"/>
    </location>
</feature>
<proteinExistence type="predicted"/>
<evidence type="ECO:0000313" key="1">
    <source>
        <dbReference type="EMBL" id="KHE39709.1"/>
    </source>
</evidence>
<accession>A0ABR4YGQ1</accession>
<reference evidence="1 2" key="1">
    <citation type="submission" date="2014-09" db="EMBL/GenBank/DDBJ databases">
        <title>Alistipes sp. 627, sp. nov., a novel member of the family Rikenellaceae isolated from human faeces.</title>
        <authorList>
            <person name="Shkoporov A.N."/>
            <person name="Chaplin A.V."/>
            <person name="Motuzova O.V."/>
            <person name="Kafarskaia L.I."/>
            <person name="Khokhlova E.V."/>
            <person name="Efimov B.A."/>
        </authorList>
    </citation>
    <scope>NUCLEOTIDE SEQUENCE [LARGE SCALE GENOMIC DNA]</scope>
    <source>
        <strain evidence="1 2">627</strain>
    </source>
</reference>
<dbReference type="Proteomes" id="UP000030889">
    <property type="component" value="Unassembled WGS sequence"/>
</dbReference>
<dbReference type="EMBL" id="JRGF01000036">
    <property type="protein sequence ID" value="KHE39709.1"/>
    <property type="molecule type" value="Genomic_DNA"/>
</dbReference>
<organism evidence="1 2">
    <name type="scientific">Alistipes inops</name>
    <dbReference type="NCBI Taxonomy" id="1501391"/>
    <lineage>
        <taxon>Bacteria</taxon>
        <taxon>Pseudomonadati</taxon>
        <taxon>Bacteroidota</taxon>
        <taxon>Bacteroidia</taxon>
        <taxon>Bacteroidales</taxon>
        <taxon>Rikenellaceae</taxon>
        <taxon>Alistipes</taxon>
    </lineage>
</organism>
<comment type="caution">
    <text evidence="1">The sequence shown here is derived from an EMBL/GenBank/DDBJ whole genome shotgun (WGS) entry which is preliminary data.</text>
</comment>
<keyword evidence="2" id="KW-1185">Reference proteome</keyword>
<protein>
    <submittedName>
        <fullName evidence="1">Uncharacterized protein</fullName>
    </submittedName>
</protein>